<sequence>MAITVKIMYIFPGSSEGKVEIIAATPAAD</sequence>
<proteinExistence type="predicted"/>
<accession>A0A6J7P1Y4</accession>
<name>A0A6J7P1Y4_9ZZZZ</name>
<dbReference type="AlphaFoldDB" id="A0A6J7P1Y4"/>
<gene>
    <name evidence="1" type="ORF">UFOPK4032_00506</name>
</gene>
<evidence type="ECO:0000313" key="1">
    <source>
        <dbReference type="EMBL" id="CAB4997169.1"/>
    </source>
</evidence>
<dbReference type="EMBL" id="CAFBOW010000084">
    <property type="protein sequence ID" value="CAB4997169.1"/>
    <property type="molecule type" value="Genomic_DNA"/>
</dbReference>
<reference evidence="1" key="1">
    <citation type="submission" date="2020-05" db="EMBL/GenBank/DDBJ databases">
        <authorList>
            <person name="Chiriac C."/>
            <person name="Salcher M."/>
            <person name="Ghai R."/>
            <person name="Kavagutti S V."/>
        </authorList>
    </citation>
    <scope>NUCLEOTIDE SEQUENCE</scope>
</reference>
<organism evidence="1">
    <name type="scientific">freshwater metagenome</name>
    <dbReference type="NCBI Taxonomy" id="449393"/>
    <lineage>
        <taxon>unclassified sequences</taxon>
        <taxon>metagenomes</taxon>
        <taxon>ecological metagenomes</taxon>
    </lineage>
</organism>
<protein>
    <submittedName>
        <fullName evidence="1">Unannotated protein</fullName>
    </submittedName>
</protein>